<accession>A0ABN7SH14</accession>
<evidence type="ECO:0000313" key="2">
    <source>
        <dbReference type="Proteomes" id="UP001158576"/>
    </source>
</evidence>
<dbReference type="EMBL" id="OU015569">
    <property type="protein sequence ID" value="CAG5098992.1"/>
    <property type="molecule type" value="Genomic_DNA"/>
</dbReference>
<sequence>MESREVLPYVANLPSTIGRGQRNNVFLSWLFELHNKEIYSLFKFDEENGTAYIKLDVNMPYKDQNDAAAQKWRIETGSL</sequence>
<protein>
    <submittedName>
        <fullName evidence="1">Oidioi.mRNA.OKI2018_I69.XSR.g16153.t1.cds</fullName>
    </submittedName>
</protein>
<reference evidence="1 2" key="1">
    <citation type="submission" date="2021-04" db="EMBL/GenBank/DDBJ databases">
        <authorList>
            <person name="Bliznina A."/>
        </authorList>
    </citation>
    <scope>NUCLEOTIDE SEQUENCE [LARGE SCALE GENOMIC DNA]</scope>
</reference>
<keyword evidence="2" id="KW-1185">Reference proteome</keyword>
<proteinExistence type="predicted"/>
<dbReference type="Proteomes" id="UP001158576">
    <property type="component" value="Chromosome XSR"/>
</dbReference>
<name>A0ABN7SH14_OIKDI</name>
<evidence type="ECO:0000313" key="1">
    <source>
        <dbReference type="EMBL" id="CAG5098992.1"/>
    </source>
</evidence>
<organism evidence="1 2">
    <name type="scientific">Oikopleura dioica</name>
    <name type="common">Tunicate</name>
    <dbReference type="NCBI Taxonomy" id="34765"/>
    <lineage>
        <taxon>Eukaryota</taxon>
        <taxon>Metazoa</taxon>
        <taxon>Chordata</taxon>
        <taxon>Tunicata</taxon>
        <taxon>Appendicularia</taxon>
        <taxon>Copelata</taxon>
        <taxon>Oikopleuridae</taxon>
        <taxon>Oikopleura</taxon>
    </lineage>
</organism>
<gene>
    <name evidence="1" type="ORF">OKIOD_LOCUS7711</name>
</gene>